<comment type="caution">
    <text evidence="3">The sequence shown here is derived from an EMBL/GenBank/DDBJ whole genome shotgun (WGS) entry which is preliminary data.</text>
</comment>
<gene>
    <name evidence="3" type="ORF">PHET_01953</name>
</gene>
<reference evidence="3" key="1">
    <citation type="submission" date="2019-05" db="EMBL/GenBank/DDBJ databases">
        <title>Annotation for the trematode Paragonimus heterotremus.</title>
        <authorList>
            <person name="Choi Y.-J."/>
        </authorList>
    </citation>
    <scope>NUCLEOTIDE SEQUENCE</scope>
    <source>
        <strain evidence="3">LC</strain>
    </source>
</reference>
<dbReference type="InterPro" id="IPR027417">
    <property type="entry name" value="P-loop_NTPase"/>
</dbReference>
<evidence type="ECO:0000313" key="3">
    <source>
        <dbReference type="EMBL" id="KAF5404665.1"/>
    </source>
</evidence>
<feature type="compositionally biased region" description="Polar residues" evidence="1">
    <location>
        <begin position="30"/>
        <end position="42"/>
    </location>
</feature>
<dbReference type="SUPFAM" id="SSF52540">
    <property type="entry name" value="P-loop containing nucleoside triphosphate hydrolases"/>
    <property type="match status" value="1"/>
</dbReference>
<keyword evidence="2" id="KW-0472">Membrane</keyword>
<dbReference type="EMBL" id="LUCH01000635">
    <property type="protein sequence ID" value="KAF5404665.1"/>
    <property type="molecule type" value="Genomic_DNA"/>
</dbReference>
<dbReference type="Proteomes" id="UP000748531">
    <property type="component" value="Unassembled WGS sequence"/>
</dbReference>
<accession>A0A8J4WU98</accession>
<keyword evidence="2" id="KW-1133">Transmembrane helix</keyword>
<proteinExistence type="predicted"/>
<dbReference type="OrthoDB" id="272681at2759"/>
<name>A0A8J4WU98_9TREM</name>
<protein>
    <submittedName>
        <fullName evidence="3">Cell wall integrity and stress response component 1</fullName>
    </submittedName>
</protein>
<keyword evidence="4" id="KW-1185">Reference proteome</keyword>
<evidence type="ECO:0000256" key="1">
    <source>
        <dbReference type="SAM" id="MobiDB-lite"/>
    </source>
</evidence>
<dbReference type="PANTHER" id="PTHR36978:SF4">
    <property type="entry name" value="P-LOOP CONTAINING NUCLEOSIDE TRIPHOSPHATE HYDROLASE PROTEIN"/>
    <property type="match status" value="1"/>
</dbReference>
<dbReference type="Gene3D" id="3.40.50.300">
    <property type="entry name" value="P-loop containing nucleotide triphosphate hydrolases"/>
    <property type="match status" value="1"/>
</dbReference>
<sequence length="323" mass="37462">MSEEDFTSTVENKTDPQVRRQRSGQRIEDPSTSLPDRLDQFTSGHPTARVYSGIDSTTQSGLLIIGAGLMRTGTTSLKNALEVLLGQPCYHMSDVVTRYGEPHIKQWLLNFQNMEKTDGNNDRILWDDVFHGCASAVDYPTCAFYKELMNVYPHAKVILTEREPRAWVDSCRSTTLCPDMMRTPTIGMRLSFWFRNLKGLPTLHHTMFAHTLGENYGSMSDTTLIETFERWNKTVQNYVHPERLLVYRVEQGWTPLYKFLKIPEPAVDKPFPHLNKREEMAKNIRVLFDSGRLIDTLFLYLLVFIPLFFVFYAYISNYWANYV</sequence>
<feature type="region of interest" description="Disordered" evidence="1">
    <location>
        <begin position="1"/>
        <end position="42"/>
    </location>
</feature>
<keyword evidence="2" id="KW-0812">Transmembrane</keyword>
<dbReference type="PANTHER" id="PTHR36978">
    <property type="entry name" value="P-LOOP CONTAINING NUCLEOTIDE TRIPHOSPHATE HYDROLASE"/>
    <property type="match status" value="1"/>
</dbReference>
<feature type="transmembrane region" description="Helical" evidence="2">
    <location>
        <begin position="297"/>
        <end position="315"/>
    </location>
</feature>
<dbReference type="InterPro" id="IPR040632">
    <property type="entry name" value="Sulfotransfer_4"/>
</dbReference>
<evidence type="ECO:0000256" key="2">
    <source>
        <dbReference type="SAM" id="Phobius"/>
    </source>
</evidence>
<dbReference type="Pfam" id="PF17784">
    <property type="entry name" value="Sulfotransfer_4"/>
    <property type="match status" value="1"/>
</dbReference>
<organism evidence="3 4">
    <name type="scientific">Paragonimus heterotremus</name>
    <dbReference type="NCBI Taxonomy" id="100268"/>
    <lineage>
        <taxon>Eukaryota</taxon>
        <taxon>Metazoa</taxon>
        <taxon>Spiralia</taxon>
        <taxon>Lophotrochozoa</taxon>
        <taxon>Platyhelminthes</taxon>
        <taxon>Trematoda</taxon>
        <taxon>Digenea</taxon>
        <taxon>Plagiorchiida</taxon>
        <taxon>Troglotremata</taxon>
        <taxon>Troglotrematidae</taxon>
        <taxon>Paragonimus</taxon>
    </lineage>
</organism>
<evidence type="ECO:0000313" key="4">
    <source>
        <dbReference type="Proteomes" id="UP000748531"/>
    </source>
</evidence>
<dbReference type="AlphaFoldDB" id="A0A8J4WU98"/>